<dbReference type="InterPro" id="IPR017850">
    <property type="entry name" value="Alkaline_phosphatase_core_sf"/>
</dbReference>
<dbReference type="EMBL" id="PIFK01000144">
    <property type="protein sequence ID" value="PTP13771.1"/>
    <property type="molecule type" value="Genomic_DNA"/>
</dbReference>
<dbReference type="PANTHER" id="PTHR10151">
    <property type="entry name" value="ECTONUCLEOTIDE PYROPHOSPHATASE/PHOSPHODIESTERASE"/>
    <property type="match status" value="1"/>
</dbReference>
<gene>
    <name evidence="2" type="ORF">CWO07_26340</name>
</gene>
<dbReference type="SUPFAM" id="SSF53649">
    <property type="entry name" value="Alkaline phosphatase-like"/>
    <property type="match status" value="1"/>
</dbReference>
<proteinExistence type="predicted"/>
<dbReference type="GO" id="GO:0016787">
    <property type="term" value="F:hydrolase activity"/>
    <property type="evidence" value="ECO:0007669"/>
    <property type="project" value="UniProtKB-ARBA"/>
</dbReference>
<dbReference type="AlphaFoldDB" id="A0A2T5E357"/>
<evidence type="ECO:0000313" key="3">
    <source>
        <dbReference type="Proteomes" id="UP000244197"/>
    </source>
</evidence>
<dbReference type="PANTHER" id="PTHR10151:SF120">
    <property type="entry name" value="BIS(5'-ADENOSYL)-TRIPHOSPHATASE"/>
    <property type="match status" value="1"/>
</dbReference>
<feature type="signal peptide" evidence="1">
    <location>
        <begin position="1"/>
        <end position="24"/>
    </location>
</feature>
<evidence type="ECO:0000256" key="1">
    <source>
        <dbReference type="SAM" id="SignalP"/>
    </source>
</evidence>
<organism evidence="2 3">
    <name type="scientific">Vibrio splendidus</name>
    <dbReference type="NCBI Taxonomy" id="29497"/>
    <lineage>
        <taxon>Bacteria</taxon>
        <taxon>Pseudomonadati</taxon>
        <taxon>Pseudomonadota</taxon>
        <taxon>Gammaproteobacteria</taxon>
        <taxon>Vibrionales</taxon>
        <taxon>Vibrionaceae</taxon>
        <taxon>Vibrio</taxon>
    </lineage>
</organism>
<dbReference type="InterPro" id="IPR002591">
    <property type="entry name" value="Phosphodiest/P_Trfase"/>
</dbReference>
<dbReference type="RefSeq" id="WP_017090445.1">
    <property type="nucleotide sequence ID" value="NZ_PIFK01000144.1"/>
</dbReference>
<dbReference type="Proteomes" id="UP000244197">
    <property type="component" value="Unassembled WGS sequence"/>
</dbReference>
<sequence length="455" mass="50083">MTKGIITLGWLLPLLFIFATTAQASNQKVLLVGIDGMQFEHIAKLPTPAFDRLQITKAYAGGVKGRFSEQKTSSGPGWTTILTGVWVNKHGISSNSVGPADAYWPSIFRQVHNANDQAQMYSFSTWGTINTLYFPADMPLLAAHSEGGGDDYSVNRTLDVLSSQNPDFIFVHLDEPDGAGHSHGWGDEYDKSITDSDARLGKLLDVVEKRQTEKNEDWLVLVTTDHGRNARTGSGHGNQTTSEKAIFIASNQPLHNRYQSYISVANQDFDGLYNLPAQTFIVPTILEFLGITQNRLRLDGFPLFGDIDIQKVYATIENKRCGLEWDADKGSPIALASYEHVAKFDCNGSVDPVQIEDGYIYANIYGSSCGLQWHAAKGTPSPMGSNEHIAKFDCSNEGDPLSISSSYIYSLIESNQCGFEWNAKSGVPMTLEGYEHVAKFDCDGYADPLSFEAMR</sequence>
<dbReference type="Pfam" id="PF01663">
    <property type="entry name" value="Phosphodiest"/>
    <property type="match status" value="2"/>
</dbReference>
<accession>A0A2T5E357</accession>
<name>A0A2T5E357_VIBSP</name>
<comment type="caution">
    <text evidence="2">The sequence shown here is derived from an EMBL/GenBank/DDBJ whole genome shotgun (WGS) entry which is preliminary data.</text>
</comment>
<dbReference type="Gene3D" id="3.40.720.10">
    <property type="entry name" value="Alkaline Phosphatase, subunit A"/>
    <property type="match status" value="1"/>
</dbReference>
<feature type="chain" id="PRO_5015700325" evidence="1">
    <location>
        <begin position="25"/>
        <end position="455"/>
    </location>
</feature>
<evidence type="ECO:0000313" key="2">
    <source>
        <dbReference type="EMBL" id="PTP13771.1"/>
    </source>
</evidence>
<keyword evidence="1" id="KW-0732">Signal</keyword>
<protein>
    <submittedName>
        <fullName evidence="2">Alkaline phosphatase</fullName>
    </submittedName>
</protein>
<reference evidence="2 3" key="1">
    <citation type="submission" date="2017-11" db="EMBL/GenBank/DDBJ databases">
        <title>Population delineation of vibrios coincides with oyster pathogenicity.</title>
        <authorList>
            <person name="Bruto M."/>
            <person name="Labreuche Y."/>
            <person name="James A."/>
            <person name="Piel D."/>
            <person name="Chenivesse S."/>
            <person name="Petton B."/>
            <person name="Polz M.F."/>
            <person name="Le Roux F."/>
        </authorList>
    </citation>
    <scope>NUCLEOTIDE SEQUENCE [LARGE SCALE GENOMIC DNA]</scope>
    <source>
        <strain evidence="2 3">FF_144</strain>
    </source>
</reference>